<accession>A0A7V8V8D3</accession>
<dbReference type="EMBL" id="JABRWO010000011">
    <property type="protein sequence ID" value="MBA2116761.1"/>
    <property type="molecule type" value="Genomic_DNA"/>
</dbReference>
<gene>
    <name evidence="1" type="ORF">HOV93_39530</name>
</gene>
<proteinExistence type="predicted"/>
<organism evidence="1 2">
    <name type="scientific">Bremerella alba</name>
    <dbReference type="NCBI Taxonomy" id="980252"/>
    <lineage>
        <taxon>Bacteria</taxon>
        <taxon>Pseudomonadati</taxon>
        <taxon>Planctomycetota</taxon>
        <taxon>Planctomycetia</taxon>
        <taxon>Pirellulales</taxon>
        <taxon>Pirellulaceae</taxon>
        <taxon>Bremerella</taxon>
    </lineage>
</organism>
<reference evidence="1 2" key="1">
    <citation type="submission" date="2020-05" db="EMBL/GenBank/DDBJ databases">
        <title>Bremerella alba sp. nov., a novel planctomycete isolated from the surface of the macroalga Fucus spiralis.</title>
        <authorList>
            <person name="Godinho O."/>
            <person name="Botelho R."/>
            <person name="Albuquerque L."/>
            <person name="Wiegand S."/>
            <person name="Da Costa M.S."/>
            <person name="Lobo-Da-Cunha A."/>
            <person name="Jogler C."/>
            <person name="Lage O.M."/>
        </authorList>
    </citation>
    <scope>NUCLEOTIDE SEQUENCE [LARGE SCALE GENOMIC DNA]</scope>
    <source>
        <strain evidence="1 2">FF15</strain>
    </source>
</reference>
<comment type="caution">
    <text evidence="1">The sequence shown here is derived from an EMBL/GenBank/DDBJ whole genome shotgun (WGS) entry which is preliminary data.</text>
</comment>
<dbReference type="AlphaFoldDB" id="A0A7V8V8D3"/>
<name>A0A7V8V8D3_9BACT</name>
<evidence type="ECO:0000313" key="1">
    <source>
        <dbReference type="EMBL" id="MBA2116761.1"/>
    </source>
</evidence>
<evidence type="ECO:0000313" key="2">
    <source>
        <dbReference type="Proteomes" id="UP000551616"/>
    </source>
</evidence>
<keyword evidence="2" id="KW-1185">Reference proteome</keyword>
<dbReference type="Pfam" id="PF13557">
    <property type="entry name" value="Phenol_MetA_deg"/>
    <property type="match status" value="1"/>
</dbReference>
<sequence>MLRTPDTCRRRRWLAGYVRSAMIAAAIVLTGQVTTADAQWDYGSSNNFRTDDPLFVASDFEDTSLVWRYGNGSIMPVSAMQQEPGPLPPPLPQIPENGKVELVDPPTSQQQEYGEPLEDFNVQFLRSASVLLDPGQWQMDVGLVYAKADYDFPISLSPSGVARADIRRRSLFVPFALRYGLTDRIQLSSSLPVGWSHQEYSSLGRFDQTSDSGGIGDLDLGVNLLCREGCYGHSPDVILSFGLTAPTGDAEYAVNGLTQATLSNGVWAPSVQLLMIQRYDPIIYFYGMGYRYQAKRQFNDQDVFYGHQFTYNFGVGFAVNDRITLSTAFLGLFQTETQIDGLGVQGSMRELLRLRFAATTYRCGRIVEPFAEIGMTEDSADSVIGIVWTL</sequence>
<dbReference type="InterPro" id="IPR025737">
    <property type="entry name" value="FApF"/>
</dbReference>
<dbReference type="Proteomes" id="UP000551616">
    <property type="component" value="Unassembled WGS sequence"/>
</dbReference>
<protein>
    <submittedName>
        <fullName evidence="1">Uncharacterized protein</fullName>
    </submittedName>
</protein>
<dbReference type="RefSeq" id="WP_207398159.1">
    <property type="nucleotide sequence ID" value="NZ_JABRWO010000011.1"/>
</dbReference>